<dbReference type="Proteomes" id="UP000276215">
    <property type="component" value="Unassembled WGS sequence"/>
</dbReference>
<proteinExistence type="predicted"/>
<keyword evidence="2" id="KW-1185">Reference proteome</keyword>
<evidence type="ECO:0000313" key="2">
    <source>
        <dbReference type="Proteomes" id="UP000276215"/>
    </source>
</evidence>
<accession>A0A3N4JPR6</accession>
<reference evidence="1 2" key="1">
    <citation type="journal article" date="2018" name="Nat. Ecol. Evol.">
        <title>Pezizomycetes genomes reveal the molecular basis of ectomycorrhizal truffle lifestyle.</title>
        <authorList>
            <person name="Murat C."/>
            <person name="Payen T."/>
            <person name="Noel B."/>
            <person name="Kuo A."/>
            <person name="Morin E."/>
            <person name="Chen J."/>
            <person name="Kohler A."/>
            <person name="Krizsan K."/>
            <person name="Balestrini R."/>
            <person name="Da Silva C."/>
            <person name="Montanini B."/>
            <person name="Hainaut M."/>
            <person name="Levati E."/>
            <person name="Barry K.W."/>
            <person name="Belfiori B."/>
            <person name="Cichocki N."/>
            <person name="Clum A."/>
            <person name="Dockter R.B."/>
            <person name="Fauchery L."/>
            <person name="Guy J."/>
            <person name="Iotti M."/>
            <person name="Le Tacon F."/>
            <person name="Lindquist E.A."/>
            <person name="Lipzen A."/>
            <person name="Malagnac F."/>
            <person name="Mello A."/>
            <person name="Molinier V."/>
            <person name="Miyauchi S."/>
            <person name="Poulain J."/>
            <person name="Riccioni C."/>
            <person name="Rubini A."/>
            <person name="Sitrit Y."/>
            <person name="Splivallo R."/>
            <person name="Traeger S."/>
            <person name="Wang M."/>
            <person name="Zifcakova L."/>
            <person name="Wipf D."/>
            <person name="Zambonelli A."/>
            <person name="Paolocci F."/>
            <person name="Nowrousian M."/>
            <person name="Ottonello S."/>
            <person name="Baldrian P."/>
            <person name="Spatafora J.W."/>
            <person name="Henrissat B."/>
            <person name="Nagy L.G."/>
            <person name="Aury J.M."/>
            <person name="Wincker P."/>
            <person name="Grigoriev I.V."/>
            <person name="Bonfante P."/>
            <person name="Martin F.M."/>
        </authorList>
    </citation>
    <scope>NUCLEOTIDE SEQUENCE [LARGE SCALE GENOMIC DNA]</scope>
    <source>
        <strain evidence="1 2">120613-1</strain>
    </source>
</reference>
<dbReference type="AlphaFoldDB" id="A0A3N4JPR6"/>
<name>A0A3N4JPR6_9PEZI</name>
<sequence>MFLDNIAKTIYTVFTSFYLRSLTSLVTSDKISAECHLGLIQQTYAKYHPAPRYLFTKGPNKHCSFFCSICAKALCCLPSHVQANIHENKSTLSAAYPALRRRTRNEANHVMLNLLCPMQRSMLSTTKTAAIGYSKLRENITLLSNGLWRALWLSCIMPVSISHNRIFPENTPPDVVVCRPAAFSMLRSTAGMHCKDVGIRGRHSKP</sequence>
<protein>
    <submittedName>
        <fullName evidence="1">Uncharacterized protein</fullName>
    </submittedName>
</protein>
<evidence type="ECO:0000313" key="1">
    <source>
        <dbReference type="EMBL" id="RPB00304.1"/>
    </source>
</evidence>
<dbReference type="EMBL" id="ML120381">
    <property type="protein sequence ID" value="RPB00304.1"/>
    <property type="molecule type" value="Genomic_DNA"/>
</dbReference>
<organism evidence="1 2">
    <name type="scientific">Choiromyces venosus 120613-1</name>
    <dbReference type="NCBI Taxonomy" id="1336337"/>
    <lineage>
        <taxon>Eukaryota</taxon>
        <taxon>Fungi</taxon>
        <taxon>Dikarya</taxon>
        <taxon>Ascomycota</taxon>
        <taxon>Pezizomycotina</taxon>
        <taxon>Pezizomycetes</taxon>
        <taxon>Pezizales</taxon>
        <taxon>Tuberaceae</taxon>
        <taxon>Choiromyces</taxon>
    </lineage>
</organism>
<gene>
    <name evidence="1" type="ORF">L873DRAFT_823503</name>
</gene>